<dbReference type="KEGG" id="est:DN752_10650"/>
<organism evidence="8 9">
    <name type="scientific">Echinicola strongylocentroti</name>
    <dbReference type="NCBI Taxonomy" id="1795355"/>
    <lineage>
        <taxon>Bacteria</taxon>
        <taxon>Pseudomonadati</taxon>
        <taxon>Bacteroidota</taxon>
        <taxon>Cytophagia</taxon>
        <taxon>Cytophagales</taxon>
        <taxon>Cyclobacteriaceae</taxon>
        <taxon>Echinicola</taxon>
    </lineage>
</organism>
<dbReference type="OrthoDB" id="9814548at2"/>
<reference evidence="8 9" key="1">
    <citation type="submission" date="2018-06" db="EMBL/GenBank/DDBJ databases">
        <title>Echinicola strongylocentroti sp. nov., isolated from a sea urchin Strongylocentrotus intermedius.</title>
        <authorList>
            <person name="Bae S.S."/>
        </authorList>
    </citation>
    <scope>NUCLEOTIDE SEQUENCE [LARGE SCALE GENOMIC DNA]</scope>
    <source>
        <strain evidence="8 9">MEBiC08714</strain>
    </source>
</reference>
<dbReference type="PANTHER" id="PTHR43811:SF19">
    <property type="entry name" value="39 KDA FK506-BINDING NUCLEAR PROTEIN"/>
    <property type="match status" value="1"/>
</dbReference>
<gene>
    <name evidence="8" type="ORF">DN752_10650</name>
</gene>
<evidence type="ECO:0000256" key="2">
    <source>
        <dbReference type="ARBA" id="ARBA00006577"/>
    </source>
</evidence>
<dbReference type="AlphaFoldDB" id="A0A2Z4IIK1"/>
<feature type="domain" description="PPIase FKBP-type" evidence="7">
    <location>
        <begin position="77"/>
        <end position="175"/>
    </location>
</feature>
<dbReference type="GO" id="GO:0003755">
    <property type="term" value="F:peptidyl-prolyl cis-trans isomerase activity"/>
    <property type="evidence" value="ECO:0007669"/>
    <property type="project" value="UniProtKB-UniRule"/>
</dbReference>
<evidence type="ECO:0000313" key="8">
    <source>
        <dbReference type="EMBL" id="AWW30547.1"/>
    </source>
</evidence>
<evidence type="ECO:0000256" key="5">
    <source>
        <dbReference type="PROSITE-ProRule" id="PRU00277"/>
    </source>
</evidence>
<evidence type="ECO:0000313" key="9">
    <source>
        <dbReference type="Proteomes" id="UP000248688"/>
    </source>
</evidence>
<accession>A0A2Z4IIK1</accession>
<comment type="catalytic activity">
    <reaction evidence="1 5 6">
        <text>[protein]-peptidylproline (omega=180) = [protein]-peptidylproline (omega=0)</text>
        <dbReference type="Rhea" id="RHEA:16237"/>
        <dbReference type="Rhea" id="RHEA-COMP:10747"/>
        <dbReference type="Rhea" id="RHEA-COMP:10748"/>
        <dbReference type="ChEBI" id="CHEBI:83833"/>
        <dbReference type="ChEBI" id="CHEBI:83834"/>
        <dbReference type="EC" id="5.2.1.8"/>
    </reaction>
</comment>
<dbReference type="RefSeq" id="WP_112783928.1">
    <property type="nucleotide sequence ID" value="NZ_CP030041.1"/>
</dbReference>
<evidence type="ECO:0000256" key="6">
    <source>
        <dbReference type="RuleBase" id="RU003915"/>
    </source>
</evidence>
<sequence length="185" mass="21092">MKILKQLFITALIVGLFASCIKDQESPQEVYQKDLKKIEDYLATTDFQAKKTEQDPDRGIVMQWDSLSYSGIKSEEGDTLLVNYTGMLLDETVFDTNIEAVARENGMYSSERDYVPLEVYSNNYIQGFLYALSEMEKGDRARVIMPSIWGYGNVDKGIIPPNSVLIFDLELKDIIKSEEDITTEE</sequence>
<dbReference type="Proteomes" id="UP000248688">
    <property type="component" value="Chromosome"/>
</dbReference>
<dbReference type="EC" id="5.2.1.8" evidence="6"/>
<dbReference type="InterPro" id="IPR046357">
    <property type="entry name" value="PPIase_dom_sf"/>
</dbReference>
<keyword evidence="3 5" id="KW-0697">Rotamase</keyword>
<name>A0A2Z4IIK1_9BACT</name>
<dbReference type="Gene3D" id="3.10.50.40">
    <property type="match status" value="1"/>
</dbReference>
<dbReference type="PROSITE" id="PS51257">
    <property type="entry name" value="PROKAR_LIPOPROTEIN"/>
    <property type="match status" value="1"/>
</dbReference>
<evidence type="ECO:0000259" key="7">
    <source>
        <dbReference type="PROSITE" id="PS50059"/>
    </source>
</evidence>
<evidence type="ECO:0000256" key="4">
    <source>
        <dbReference type="ARBA" id="ARBA00023235"/>
    </source>
</evidence>
<protein>
    <recommendedName>
        <fullName evidence="6">Peptidyl-prolyl cis-trans isomerase</fullName>
        <ecNumber evidence="6">5.2.1.8</ecNumber>
    </recommendedName>
</protein>
<dbReference type="PANTHER" id="PTHR43811">
    <property type="entry name" value="FKBP-TYPE PEPTIDYL-PROLYL CIS-TRANS ISOMERASE FKPA"/>
    <property type="match status" value="1"/>
</dbReference>
<dbReference type="SUPFAM" id="SSF54534">
    <property type="entry name" value="FKBP-like"/>
    <property type="match status" value="1"/>
</dbReference>
<dbReference type="EMBL" id="CP030041">
    <property type="protein sequence ID" value="AWW30547.1"/>
    <property type="molecule type" value="Genomic_DNA"/>
</dbReference>
<comment type="similarity">
    <text evidence="2 6">Belongs to the FKBP-type PPIase family.</text>
</comment>
<keyword evidence="4 5" id="KW-0413">Isomerase</keyword>
<dbReference type="Pfam" id="PF00254">
    <property type="entry name" value="FKBP_C"/>
    <property type="match status" value="1"/>
</dbReference>
<dbReference type="InterPro" id="IPR001179">
    <property type="entry name" value="PPIase_FKBP_dom"/>
</dbReference>
<dbReference type="PROSITE" id="PS50059">
    <property type="entry name" value="FKBP_PPIASE"/>
    <property type="match status" value="1"/>
</dbReference>
<evidence type="ECO:0000256" key="3">
    <source>
        <dbReference type="ARBA" id="ARBA00023110"/>
    </source>
</evidence>
<proteinExistence type="inferred from homology"/>
<evidence type="ECO:0000256" key="1">
    <source>
        <dbReference type="ARBA" id="ARBA00000971"/>
    </source>
</evidence>
<keyword evidence="9" id="KW-1185">Reference proteome</keyword>